<dbReference type="Pfam" id="PF00717">
    <property type="entry name" value="Peptidase_S24"/>
    <property type="match status" value="1"/>
</dbReference>
<keyword evidence="4" id="KW-0378">Hydrolase</keyword>
<dbReference type="GO" id="GO:0004252">
    <property type="term" value="F:serine-type endopeptidase activity"/>
    <property type="evidence" value="ECO:0007669"/>
    <property type="project" value="UniProtKB-EC"/>
</dbReference>
<dbReference type="RefSeq" id="WP_103372537.1">
    <property type="nucleotide sequence ID" value="NZ_BMCF01000004.1"/>
</dbReference>
<evidence type="ECO:0000256" key="2">
    <source>
        <dbReference type="ARBA" id="ARBA00023125"/>
    </source>
</evidence>
<keyword evidence="3" id="KW-0804">Transcription</keyword>
<dbReference type="EC" id="3.4.21.88" evidence="4"/>
<protein>
    <submittedName>
        <fullName evidence="4">Phage repressor</fullName>
        <ecNumber evidence="4">3.4.21.88</ecNumber>
    </submittedName>
</protein>
<dbReference type="InterPro" id="IPR010982">
    <property type="entry name" value="Lambda_DNA-bd_dom_sf"/>
</dbReference>
<sequence length="227" mass="25698">MTSNFSNRLKQALKENKMKQVDVIEKSKMYKEELGVQISKTDISQYVNGKVNPGQNKLYILAKILNVSEAWLLGYNVEKERIDDGTRNKMNKQLETLPVKQIPVVSKISAGLPIYSEENLIDYTYIATKDLNEEKELFGLKVSGDSMNKIFQDGEVVVIEKDSVIENGQIGVVMVNGYNGTLKRIRYNGDQLMLLPESTNPEHLPQVYSDESEIKFIGKVVASVKKF</sequence>
<dbReference type="CDD" id="cd06529">
    <property type="entry name" value="S24_LexA-like"/>
    <property type="match status" value="1"/>
</dbReference>
<keyword evidence="2" id="KW-0238">DNA-binding</keyword>
<reference evidence="4 5" key="1">
    <citation type="submission" date="2018-06" db="EMBL/GenBank/DDBJ databases">
        <authorList>
            <consortium name="Pathogen Informatics"/>
            <person name="Doyle S."/>
        </authorList>
    </citation>
    <scope>NUCLEOTIDE SEQUENCE [LARGE SCALE GENOMIC DNA]</scope>
    <source>
        <strain evidence="4 5">NCTC13834</strain>
    </source>
</reference>
<dbReference type="SUPFAM" id="SSF47413">
    <property type="entry name" value="lambda repressor-like DNA-binding domains"/>
    <property type="match status" value="1"/>
</dbReference>
<dbReference type="PANTHER" id="PTHR40661">
    <property type="match status" value="1"/>
</dbReference>
<evidence type="ECO:0000313" key="4">
    <source>
        <dbReference type="EMBL" id="SUM55445.1"/>
    </source>
</evidence>
<evidence type="ECO:0000256" key="3">
    <source>
        <dbReference type="ARBA" id="ARBA00023163"/>
    </source>
</evidence>
<dbReference type="Gene3D" id="2.10.109.10">
    <property type="entry name" value="Umud Fragment, subunit A"/>
    <property type="match status" value="1"/>
</dbReference>
<dbReference type="Proteomes" id="UP000254412">
    <property type="component" value="Unassembled WGS sequence"/>
</dbReference>
<dbReference type="InterPro" id="IPR001387">
    <property type="entry name" value="Cro/C1-type_HTH"/>
</dbReference>
<proteinExistence type="predicted"/>
<dbReference type="SMART" id="SM00530">
    <property type="entry name" value="HTH_XRE"/>
    <property type="match status" value="1"/>
</dbReference>
<dbReference type="PROSITE" id="PS50943">
    <property type="entry name" value="HTH_CROC1"/>
    <property type="match status" value="1"/>
</dbReference>
<dbReference type="InterPro" id="IPR039418">
    <property type="entry name" value="LexA-like"/>
</dbReference>
<accession>A0A380GPC7</accession>
<dbReference type="InterPro" id="IPR036286">
    <property type="entry name" value="LexA/Signal_pep-like_sf"/>
</dbReference>
<evidence type="ECO:0000313" key="5">
    <source>
        <dbReference type="Proteomes" id="UP000254412"/>
    </source>
</evidence>
<dbReference type="Pfam" id="PF01381">
    <property type="entry name" value="HTH_3"/>
    <property type="match status" value="1"/>
</dbReference>
<dbReference type="PANTHER" id="PTHR40661:SF1">
    <property type="entry name" value="HTH CRO_C1-TYPE DOMAIN-CONTAINING PROTEIN"/>
    <property type="match status" value="1"/>
</dbReference>
<keyword evidence="1" id="KW-0805">Transcription regulation</keyword>
<dbReference type="CDD" id="cd00093">
    <property type="entry name" value="HTH_XRE"/>
    <property type="match status" value="1"/>
</dbReference>
<dbReference type="EMBL" id="UHDS01000001">
    <property type="protein sequence ID" value="SUM55445.1"/>
    <property type="molecule type" value="Genomic_DNA"/>
</dbReference>
<dbReference type="Gene3D" id="1.10.260.40">
    <property type="entry name" value="lambda repressor-like DNA-binding domains"/>
    <property type="match status" value="1"/>
</dbReference>
<dbReference type="SUPFAM" id="SSF51306">
    <property type="entry name" value="LexA/Signal peptidase"/>
    <property type="match status" value="1"/>
</dbReference>
<organism evidence="4 5">
    <name type="scientific">Staphylococcus nepalensis</name>
    <dbReference type="NCBI Taxonomy" id="214473"/>
    <lineage>
        <taxon>Bacteria</taxon>
        <taxon>Bacillati</taxon>
        <taxon>Bacillota</taxon>
        <taxon>Bacilli</taxon>
        <taxon>Bacillales</taxon>
        <taxon>Staphylococcaceae</taxon>
        <taxon>Staphylococcus</taxon>
    </lineage>
</organism>
<gene>
    <name evidence="4" type="primary">lexA_2</name>
    <name evidence="4" type="ORF">NCTC13834_01809</name>
</gene>
<dbReference type="AlphaFoldDB" id="A0A380GPC7"/>
<dbReference type="GO" id="GO:0003677">
    <property type="term" value="F:DNA binding"/>
    <property type="evidence" value="ECO:0007669"/>
    <property type="project" value="UniProtKB-KW"/>
</dbReference>
<dbReference type="InterPro" id="IPR015927">
    <property type="entry name" value="Peptidase_S24_S26A/B/C"/>
</dbReference>
<evidence type="ECO:0000256" key="1">
    <source>
        <dbReference type="ARBA" id="ARBA00023015"/>
    </source>
</evidence>
<name>A0A380GPC7_9STAP</name>